<evidence type="ECO:0000313" key="4">
    <source>
        <dbReference type="Proteomes" id="UP000440041"/>
    </source>
</evidence>
<proteinExistence type="predicted"/>
<keyword evidence="2" id="KW-0812">Transmembrane</keyword>
<feature type="transmembrane region" description="Helical" evidence="2">
    <location>
        <begin position="172"/>
        <end position="201"/>
    </location>
</feature>
<feature type="transmembrane region" description="Helical" evidence="2">
    <location>
        <begin position="99"/>
        <end position="116"/>
    </location>
</feature>
<organism evidence="3 4">
    <name type="scientific">Bifidobacterium apri</name>
    <dbReference type="NCBI Taxonomy" id="1769423"/>
    <lineage>
        <taxon>Bacteria</taxon>
        <taxon>Bacillati</taxon>
        <taxon>Actinomycetota</taxon>
        <taxon>Actinomycetes</taxon>
        <taxon>Bifidobacteriales</taxon>
        <taxon>Bifidobacteriaceae</taxon>
        <taxon>Bifidobacterium</taxon>
    </lineage>
</organism>
<accession>A0A6A2VU23</accession>
<feature type="transmembrane region" description="Helical" evidence="2">
    <location>
        <begin position="128"/>
        <end position="151"/>
    </location>
</feature>
<dbReference type="EMBL" id="WBSO01000011">
    <property type="protein sequence ID" value="KAB8296649.1"/>
    <property type="molecule type" value="Genomic_DNA"/>
</dbReference>
<evidence type="ECO:0000256" key="1">
    <source>
        <dbReference type="SAM" id="MobiDB-lite"/>
    </source>
</evidence>
<feature type="transmembrane region" description="Helical" evidence="2">
    <location>
        <begin position="71"/>
        <end position="92"/>
    </location>
</feature>
<feature type="transmembrane region" description="Helical" evidence="2">
    <location>
        <begin position="221"/>
        <end position="243"/>
    </location>
</feature>
<feature type="region of interest" description="Disordered" evidence="1">
    <location>
        <begin position="416"/>
        <end position="455"/>
    </location>
</feature>
<evidence type="ECO:0000256" key="2">
    <source>
        <dbReference type="SAM" id="Phobius"/>
    </source>
</evidence>
<dbReference type="OrthoDB" id="3742900at2"/>
<feature type="compositionally biased region" description="Polar residues" evidence="1">
    <location>
        <begin position="429"/>
        <end position="442"/>
    </location>
</feature>
<gene>
    <name evidence="3" type="ORF">DSM100238_1412</name>
</gene>
<keyword evidence="2" id="KW-1133">Transmembrane helix</keyword>
<protein>
    <submittedName>
        <fullName evidence="3">Uncharacterized protein</fullName>
    </submittedName>
</protein>
<feature type="transmembrane region" description="Helical" evidence="2">
    <location>
        <begin position="330"/>
        <end position="354"/>
    </location>
</feature>
<feature type="transmembrane region" description="Helical" evidence="2">
    <location>
        <begin position="255"/>
        <end position="274"/>
    </location>
</feature>
<keyword evidence="4" id="KW-1185">Reference proteome</keyword>
<reference evidence="3 4" key="1">
    <citation type="submission" date="2019-09" db="EMBL/GenBank/DDBJ databases">
        <title>Characterization of the phylogenetic diversity of two novel species belonging to the genus Bifidobacterium: Bifidobacterium cebidarum sp. nov. and Bifidobacterium leontopitheci sp. nov.</title>
        <authorList>
            <person name="Lugli G.A."/>
            <person name="Duranti S."/>
            <person name="Milani C."/>
            <person name="Turroni F."/>
            <person name="Ventura M."/>
        </authorList>
    </citation>
    <scope>NUCLEOTIDE SEQUENCE [LARGE SCALE GENOMIC DNA]</scope>
    <source>
        <strain evidence="3 4">DSM 100238</strain>
    </source>
</reference>
<comment type="caution">
    <text evidence="3">The sequence shown here is derived from an EMBL/GenBank/DDBJ whole genome shotgun (WGS) entry which is preliminary data.</text>
</comment>
<dbReference type="Proteomes" id="UP000440041">
    <property type="component" value="Unassembled WGS sequence"/>
</dbReference>
<feature type="transmembrane region" description="Helical" evidence="2">
    <location>
        <begin position="383"/>
        <end position="403"/>
    </location>
</feature>
<feature type="transmembrane region" description="Helical" evidence="2">
    <location>
        <begin position="286"/>
        <end position="309"/>
    </location>
</feature>
<keyword evidence="2" id="KW-0472">Membrane</keyword>
<sequence length="455" mass="49081">MKERCVSFVKGVVFAAASMALYALALWLLISLLFLVISMEEGTDNLTDYAFSLTQSMILLSQGIGFQSKTITLSVIPLTLTVLMLWLLASLARRHKLSLAAYVGGLMTWISINMAFTYHVSVGLLDNIGIVAVKTGMVFTLAFLLGAFPVSQTYQRMKTFADQHVSRELKRALSLGVALGMTLLAIYMLVACIDVVVWIIYGWDAVSRIFELDAMGVGSRIMTSVCSLAWLPNLCIWSLSWIFGSGFRIGELAHFTMWIGQSTDLPGLPLFGIFPQAIGNDGLRTFLLSLPLIISIVCALAFMLSPTGFAIRAPHAGDNRDTVVRHVITFAYPLGAFCISGALVALGSSCMFALSNGALGAHRLAHVGVDVVASASAVGHPTIVGLFATWAAVIVADAAWYGLRLCWSRLRPAKNRSSTEHTADGQPRGVTSTPVNANMTTTTKEEQDGINEQAD</sequence>
<dbReference type="AlphaFoldDB" id="A0A6A2VU23"/>
<name>A0A6A2VU23_9BIFI</name>
<dbReference type="Pfam" id="PF19877">
    <property type="entry name" value="DUF6350"/>
    <property type="match status" value="1"/>
</dbReference>
<evidence type="ECO:0000313" key="3">
    <source>
        <dbReference type="EMBL" id="KAB8296649.1"/>
    </source>
</evidence>
<feature type="transmembrane region" description="Helical" evidence="2">
    <location>
        <begin position="12"/>
        <end position="37"/>
    </location>
</feature>
<dbReference type="InterPro" id="IPR045931">
    <property type="entry name" value="DUF6350"/>
</dbReference>
<dbReference type="RefSeq" id="WP_152355969.1">
    <property type="nucleotide sequence ID" value="NZ_JBHLXF010000030.1"/>
</dbReference>